<reference evidence="2 3" key="1">
    <citation type="journal article" date="2020" name="ISME J.">
        <title>Comparative genomics reveals insights into cyanobacterial evolution and habitat adaptation.</title>
        <authorList>
            <person name="Chen M.Y."/>
            <person name="Teng W.K."/>
            <person name="Zhao L."/>
            <person name="Hu C.X."/>
            <person name="Zhou Y.K."/>
            <person name="Han B.P."/>
            <person name="Song L.R."/>
            <person name="Shu W.S."/>
        </authorList>
    </citation>
    <scope>NUCLEOTIDE SEQUENCE [LARGE SCALE GENOMIC DNA]</scope>
    <source>
        <strain evidence="2 3">FACHB-260</strain>
    </source>
</reference>
<name>A0ABR8CQ30_9NOST</name>
<accession>A0ABR8CQ30</accession>
<gene>
    <name evidence="2" type="ORF">H6G18_10545</name>
</gene>
<evidence type="ECO:0000313" key="2">
    <source>
        <dbReference type="EMBL" id="MBD2344585.1"/>
    </source>
</evidence>
<dbReference type="RefSeq" id="WP_190407040.1">
    <property type="nucleotide sequence ID" value="NZ_JACJRF010000014.1"/>
</dbReference>
<organism evidence="2 3">
    <name type="scientific">Anabaena subtropica FACHB-260</name>
    <dbReference type="NCBI Taxonomy" id="2692884"/>
    <lineage>
        <taxon>Bacteria</taxon>
        <taxon>Bacillati</taxon>
        <taxon>Cyanobacteriota</taxon>
        <taxon>Cyanophyceae</taxon>
        <taxon>Nostocales</taxon>
        <taxon>Nostocaceae</taxon>
        <taxon>Anabaena</taxon>
    </lineage>
</organism>
<dbReference type="Proteomes" id="UP000607281">
    <property type="component" value="Unassembled WGS sequence"/>
</dbReference>
<evidence type="ECO:0000313" key="3">
    <source>
        <dbReference type="Proteomes" id="UP000607281"/>
    </source>
</evidence>
<sequence length="65" mass="7485">MIELHPEFLTKNGQKEFAVLPYEEFLKVQELLEDLEDLRDLREAKQAGKDSPSILLSDAKKILIS</sequence>
<protein>
    <submittedName>
        <fullName evidence="2">Type II toxin-antitoxin system Phd/YefM family antitoxin</fullName>
    </submittedName>
</protein>
<comment type="caution">
    <text evidence="2">The sequence shown here is derived from an EMBL/GenBank/DDBJ whole genome shotgun (WGS) entry which is preliminary data.</text>
</comment>
<proteinExistence type="inferred from homology"/>
<comment type="similarity">
    <text evidence="1">Belongs to the phD/YefM antitoxin family.</text>
</comment>
<dbReference type="InterPro" id="IPR036165">
    <property type="entry name" value="YefM-like_sf"/>
</dbReference>
<dbReference type="EMBL" id="JACJRF010000014">
    <property type="protein sequence ID" value="MBD2344585.1"/>
    <property type="molecule type" value="Genomic_DNA"/>
</dbReference>
<keyword evidence="3" id="KW-1185">Reference proteome</keyword>
<evidence type="ECO:0000256" key="1">
    <source>
        <dbReference type="ARBA" id="ARBA00009981"/>
    </source>
</evidence>
<dbReference type="SUPFAM" id="SSF143120">
    <property type="entry name" value="YefM-like"/>
    <property type="match status" value="1"/>
</dbReference>